<dbReference type="InterPro" id="IPR000847">
    <property type="entry name" value="LysR_HTH_N"/>
</dbReference>
<sequence length="269" mass="28357">MAEHSSFTVESELSLSINGQLLGGKNRIALLSAIAAEGSISKAAKRIGLSYKGAWDAVDTMNNLVGEQLVEKMTGGKGGGGTRLTPRGELLVLQYEQLCHAQKAFLNQFNTENNATTLPVNLFQQLNLKTSARNQFVGTVEQIQKGAVNDEITILLAGNQPLIATITHESTEALGLAVGTSVIALIKSSSILLADALPGIRLSARNQFKGEIERITQGAVNSEVTLSLPGGLTIAAIITEESREALHLAIGQPAIALFKASSVILGVFD</sequence>
<name>A0ABS8D4U5_9NEIS</name>
<dbReference type="InterPro" id="IPR036390">
    <property type="entry name" value="WH_DNA-bd_sf"/>
</dbReference>
<evidence type="ECO:0000256" key="3">
    <source>
        <dbReference type="ARBA" id="ARBA00022505"/>
    </source>
</evidence>
<dbReference type="InterPro" id="IPR016462">
    <property type="entry name" value="ModE"/>
</dbReference>
<dbReference type="InterPro" id="IPR008995">
    <property type="entry name" value="Mo/tungstate-bd_C_term_dom"/>
</dbReference>
<evidence type="ECO:0000256" key="2">
    <source>
        <dbReference type="ARBA" id="ARBA00022448"/>
    </source>
</evidence>
<dbReference type="PIRSF" id="PIRSF005763">
    <property type="entry name" value="Txn_reg_ModE"/>
    <property type="match status" value="1"/>
</dbReference>
<accession>A0ABS8D4U5</accession>
<evidence type="ECO:0000313" key="8">
    <source>
        <dbReference type="Proteomes" id="UP001165395"/>
    </source>
</evidence>
<comment type="similarity">
    <text evidence="1 5">Belongs to the ModE family.</text>
</comment>
<dbReference type="NCBIfam" id="TIGR00637">
    <property type="entry name" value="ModE_repress"/>
    <property type="match status" value="1"/>
</dbReference>
<feature type="domain" description="Mop" evidence="6">
    <location>
        <begin position="201"/>
        <end position="267"/>
    </location>
</feature>
<keyword evidence="8" id="KW-1185">Reference proteome</keyword>
<evidence type="ECO:0000256" key="4">
    <source>
        <dbReference type="ARBA" id="ARBA00022737"/>
    </source>
</evidence>
<protein>
    <submittedName>
        <fullName evidence="7">TOBE domain-containing protein</fullName>
    </submittedName>
</protein>
<keyword evidence="2 5" id="KW-0813">Transport</keyword>
<dbReference type="Gene3D" id="1.10.10.10">
    <property type="entry name" value="Winged helix-like DNA-binding domain superfamily/Winged helix DNA-binding domain"/>
    <property type="match status" value="1"/>
</dbReference>
<dbReference type="NCBIfam" id="TIGR00638">
    <property type="entry name" value="Mop"/>
    <property type="match status" value="2"/>
</dbReference>
<dbReference type="InterPro" id="IPR005116">
    <property type="entry name" value="Transp-assoc_OB_typ1"/>
</dbReference>
<organism evidence="7 8">
    <name type="scientific">Leeia speluncae</name>
    <dbReference type="NCBI Taxonomy" id="2884804"/>
    <lineage>
        <taxon>Bacteria</taxon>
        <taxon>Pseudomonadati</taxon>
        <taxon>Pseudomonadota</taxon>
        <taxon>Betaproteobacteria</taxon>
        <taxon>Neisseriales</taxon>
        <taxon>Leeiaceae</taxon>
        <taxon>Leeia</taxon>
    </lineage>
</organism>
<evidence type="ECO:0000259" key="6">
    <source>
        <dbReference type="PROSITE" id="PS51866"/>
    </source>
</evidence>
<dbReference type="InterPro" id="IPR003725">
    <property type="entry name" value="ModE-bd_N"/>
</dbReference>
<evidence type="ECO:0000256" key="5">
    <source>
        <dbReference type="PIRNR" id="PIRNR005763"/>
    </source>
</evidence>
<reference evidence="7" key="1">
    <citation type="submission" date="2021-10" db="EMBL/GenBank/DDBJ databases">
        <title>The complete genome sequence of Leeia sp. TBRC 13508.</title>
        <authorList>
            <person name="Charoenyingcharoen P."/>
            <person name="Yukphan P."/>
        </authorList>
    </citation>
    <scope>NUCLEOTIDE SEQUENCE</scope>
    <source>
        <strain evidence="7">TBRC 13508</strain>
    </source>
</reference>
<evidence type="ECO:0000256" key="1">
    <source>
        <dbReference type="ARBA" id="ARBA00008110"/>
    </source>
</evidence>
<keyword evidence="3 5" id="KW-0500">Molybdenum</keyword>
<dbReference type="PANTHER" id="PTHR30432">
    <property type="entry name" value="TRANSCRIPTIONAL REGULATOR MODE"/>
    <property type="match status" value="1"/>
</dbReference>
<dbReference type="InterPro" id="IPR004606">
    <property type="entry name" value="Mop_domain"/>
</dbReference>
<keyword evidence="4" id="KW-0677">Repeat</keyword>
<dbReference type="SUPFAM" id="SSF46785">
    <property type="entry name" value="Winged helix' DNA-binding domain"/>
    <property type="match status" value="1"/>
</dbReference>
<evidence type="ECO:0000313" key="7">
    <source>
        <dbReference type="EMBL" id="MCB6183147.1"/>
    </source>
</evidence>
<feature type="domain" description="Mop" evidence="6">
    <location>
        <begin position="129"/>
        <end position="195"/>
    </location>
</feature>
<dbReference type="SUPFAM" id="SSF50331">
    <property type="entry name" value="MOP-like"/>
    <property type="match status" value="2"/>
</dbReference>
<comment type="caution">
    <text evidence="7">The sequence shown here is derived from an EMBL/GenBank/DDBJ whole genome shotgun (WGS) entry which is preliminary data.</text>
</comment>
<dbReference type="InterPro" id="IPR036388">
    <property type="entry name" value="WH-like_DNA-bd_sf"/>
</dbReference>
<dbReference type="PANTHER" id="PTHR30432:SF1">
    <property type="entry name" value="DNA-BINDING TRANSCRIPTIONAL DUAL REGULATOR MODE"/>
    <property type="match status" value="1"/>
</dbReference>
<dbReference type="PROSITE" id="PS51866">
    <property type="entry name" value="MOP"/>
    <property type="match status" value="2"/>
</dbReference>
<dbReference type="Proteomes" id="UP001165395">
    <property type="component" value="Unassembled WGS sequence"/>
</dbReference>
<gene>
    <name evidence="7" type="ORF">LIN78_06280</name>
</gene>
<dbReference type="EMBL" id="JAJBZT010000003">
    <property type="protein sequence ID" value="MCB6183147.1"/>
    <property type="molecule type" value="Genomic_DNA"/>
</dbReference>
<proteinExistence type="inferred from homology"/>
<dbReference type="RefSeq" id="WP_227179642.1">
    <property type="nucleotide sequence ID" value="NZ_JAJBZT010000003.1"/>
</dbReference>
<dbReference type="Pfam" id="PF03459">
    <property type="entry name" value="TOBE"/>
    <property type="match status" value="2"/>
</dbReference>
<dbReference type="InterPro" id="IPR051815">
    <property type="entry name" value="Molybdate_resp_trans_reg"/>
</dbReference>
<dbReference type="Gene3D" id="2.40.50.100">
    <property type="match status" value="2"/>
</dbReference>
<dbReference type="Pfam" id="PF00126">
    <property type="entry name" value="HTH_1"/>
    <property type="match status" value="1"/>
</dbReference>